<feature type="compositionally biased region" description="Basic and acidic residues" evidence="1">
    <location>
        <begin position="517"/>
        <end position="528"/>
    </location>
</feature>
<dbReference type="SUPFAM" id="SSF103647">
    <property type="entry name" value="TSP type-3 repeat"/>
    <property type="match status" value="1"/>
</dbReference>
<dbReference type="GO" id="GO:0005509">
    <property type="term" value="F:calcium ion binding"/>
    <property type="evidence" value="ECO:0007669"/>
    <property type="project" value="InterPro"/>
</dbReference>
<feature type="compositionally biased region" description="Gly residues" evidence="1">
    <location>
        <begin position="499"/>
        <end position="516"/>
    </location>
</feature>
<dbReference type="AlphaFoldDB" id="A0A6N6MBG8"/>
<keyword evidence="5" id="KW-1185">Reference proteome</keyword>
<dbReference type="OrthoDB" id="1119072at2"/>
<dbReference type="Gene3D" id="3.30.70.1070">
    <property type="entry name" value="Sporulation related repeat"/>
    <property type="match status" value="1"/>
</dbReference>
<proteinExistence type="predicted"/>
<reference evidence="4 5" key="1">
    <citation type="submission" date="2019-09" db="EMBL/GenBank/DDBJ databases">
        <title>Genomes of Cryomorphaceae.</title>
        <authorList>
            <person name="Bowman J.P."/>
        </authorList>
    </citation>
    <scope>NUCLEOTIDE SEQUENCE [LARGE SCALE GENOMIC DNA]</scope>
    <source>
        <strain evidence="4 5">KCTC 52047</strain>
    </source>
</reference>
<name>A0A6N6MBG8_9FLAO</name>
<dbReference type="SUPFAM" id="SSF56925">
    <property type="entry name" value="OMPA-like"/>
    <property type="match status" value="1"/>
</dbReference>
<dbReference type="GO" id="GO:0042834">
    <property type="term" value="F:peptidoglycan binding"/>
    <property type="evidence" value="ECO:0007669"/>
    <property type="project" value="InterPro"/>
</dbReference>
<dbReference type="SUPFAM" id="SSF110997">
    <property type="entry name" value="Sporulation related repeat"/>
    <property type="match status" value="2"/>
</dbReference>
<dbReference type="Proteomes" id="UP000435357">
    <property type="component" value="Unassembled WGS sequence"/>
</dbReference>
<feature type="chain" id="PRO_5026716740" evidence="2">
    <location>
        <begin position="23"/>
        <end position="724"/>
    </location>
</feature>
<accession>A0A6N6MBG8</accession>
<organism evidence="4 5">
    <name type="scientific">Salibacter halophilus</name>
    <dbReference type="NCBI Taxonomy" id="1803916"/>
    <lineage>
        <taxon>Bacteria</taxon>
        <taxon>Pseudomonadati</taxon>
        <taxon>Bacteroidota</taxon>
        <taxon>Flavobacteriia</taxon>
        <taxon>Flavobacteriales</taxon>
        <taxon>Salibacteraceae</taxon>
        <taxon>Salibacter</taxon>
    </lineage>
</organism>
<dbReference type="Pfam" id="PF05036">
    <property type="entry name" value="SPOR"/>
    <property type="match status" value="1"/>
</dbReference>
<feature type="region of interest" description="Disordered" evidence="1">
    <location>
        <begin position="487"/>
        <end position="528"/>
    </location>
</feature>
<dbReference type="InterPro" id="IPR011250">
    <property type="entry name" value="OMP/PagP_B-barrel"/>
</dbReference>
<comment type="caution">
    <text evidence="4">The sequence shown here is derived from an EMBL/GenBank/DDBJ whole genome shotgun (WGS) entry which is preliminary data.</text>
</comment>
<gene>
    <name evidence="4" type="ORF">F3059_00170</name>
</gene>
<evidence type="ECO:0000256" key="2">
    <source>
        <dbReference type="SAM" id="SignalP"/>
    </source>
</evidence>
<dbReference type="InterPro" id="IPR028974">
    <property type="entry name" value="TSP_type-3_rpt"/>
</dbReference>
<dbReference type="InterPro" id="IPR036680">
    <property type="entry name" value="SPOR-like_sf"/>
</dbReference>
<feature type="signal peptide" evidence="2">
    <location>
        <begin position="1"/>
        <end position="22"/>
    </location>
</feature>
<protein>
    <submittedName>
        <fullName evidence="4">SPOR domain-containing protein</fullName>
    </submittedName>
</protein>
<feature type="domain" description="SPOR" evidence="3">
    <location>
        <begin position="640"/>
        <end position="705"/>
    </location>
</feature>
<sequence length="724" mass="80284">MRLILRHTVALFLSLITLVATGQNTQDSQETSNDSTDTEKVWKPTFTLGSGVLTYYGDLSKGFRINRPSNSQFAFRLGVEQKVTNYLDAELYLLYGNVAANERSLNFNRNFSTSITAGGVQVKYNFHHLLKENRTAEPYVGVGFEALEFNAKTDLYDEYGNTYHYWDDGTIRNLPQTAENQNRAIRIQRDYEYETDVRELYSEQLGYYDNFAFAIPVSAGMSINLTSRMRFDFGATYHFTFTDKMDGSTPSLWSEPKGDSQNDQLLYVGAGFSFNFNKDKTTKSGPKSDPYANDDPFIADVQDDLDQDGIVNLWDQCPNTPVGIPVDEKGCAVDTDGDGVPDYKDEELNTPQNTPVDSLGVALSDEELAEMARQFNDTTGNYSPIDNETYTVDVTAIRTQRTRNVRDRSYAVKIGEFDESIPDELINEILSLPDVETFDKDGTIIVALGDYNSIAEATAKRGELKQQGIDSEGVISRDKLGNVKDIADAGSATSSGSQSGSGGTSTGKSTGTGSGSDGEKTRSLEGKTVDKNKTVYRVQIGAFSKKPDRRTLSNVPNLVSFKGKDGLIRAYAGEFTDYKKAAELKIEMIQKGYDGAYVVALKGGDRITLQEAKATVVQDDLGVPKDRKLTEDEKENNLRFKVQIGAFKKEVPTATLEKYMQLDNLEQKQQPNGVTKYVAGNFKSYEAAKAFKDELRKQGFDGAFVVGEWKGQIFSAEKAIELSK</sequence>
<dbReference type="EMBL" id="WACR01000001">
    <property type="protein sequence ID" value="KAB1065923.1"/>
    <property type="molecule type" value="Genomic_DNA"/>
</dbReference>
<evidence type="ECO:0000256" key="1">
    <source>
        <dbReference type="SAM" id="MobiDB-lite"/>
    </source>
</evidence>
<evidence type="ECO:0000313" key="5">
    <source>
        <dbReference type="Proteomes" id="UP000435357"/>
    </source>
</evidence>
<dbReference type="InterPro" id="IPR007730">
    <property type="entry name" value="SPOR-like_dom"/>
</dbReference>
<evidence type="ECO:0000313" key="4">
    <source>
        <dbReference type="EMBL" id="KAB1065923.1"/>
    </source>
</evidence>
<dbReference type="Gene3D" id="4.10.1080.10">
    <property type="entry name" value="TSP type-3 repeat"/>
    <property type="match status" value="1"/>
</dbReference>
<evidence type="ECO:0000259" key="3">
    <source>
        <dbReference type="Pfam" id="PF05036"/>
    </source>
</evidence>
<keyword evidence="2" id="KW-0732">Signal</keyword>
<dbReference type="RefSeq" id="WP_151165911.1">
    <property type="nucleotide sequence ID" value="NZ_WACR01000001.1"/>
</dbReference>